<feature type="signal peptide" evidence="1">
    <location>
        <begin position="1"/>
        <end position="21"/>
    </location>
</feature>
<dbReference type="EMBL" id="LABY01000097">
    <property type="protein sequence ID" value="KMO36595.1"/>
    <property type="molecule type" value="Genomic_DNA"/>
</dbReference>
<keyword evidence="3" id="KW-1185">Reference proteome</keyword>
<keyword evidence="1" id="KW-0732">Signal</keyword>
<dbReference type="OrthoDB" id="8245037at2"/>
<proteinExistence type="predicted"/>
<accession>A0A0J6SN11</accession>
<organism evidence="2 3">
    <name type="scientific">Methylobacterium variabile</name>
    <dbReference type="NCBI Taxonomy" id="298794"/>
    <lineage>
        <taxon>Bacteria</taxon>
        <taxon>Pseudomonadati</taxon>
        <taxon>Pseudomonadota</taxon>
        <taxon>Alphaproteobacteria</taxon>
        <taxon>Hyphomicrobiales</taxon>
        <taxon>Methylobacteriaceae</taxon>
        <taxon>Methylobacterium</taxon>
    </lineage>
</organism>
<feature type="chain" id="PRO_5005281261" evidence="1">
    <location>
        <begin position="22"/>
        <end position="210"/>
    </location>
</feature>
<dbReference type="AlphaFoldDB" id="A0A0J6SN11"/>
<name>A0A0J6SN11_9HYPH</name>
<gene>
    <name evidence="2" type="ORF">VQ02_15110</name>
</gene>
<sequence length="210" mass="21801">MKLLSLAAAASLILAAAPAVAQGTAAQRAACTSDAMRLCSSHIPNVGAIASCLRRERASLSTACRTVMDAAEAPTQRAAEAPAAESRPIPRRMVRSHAVAEADAPAITRRAAPRRLALARPAVERPRIAARQRAIRYAAVRHRAGTGRMAGLGGLGGRSSEMRQAMYWMNRLGGLSGMMGGMAGLGGAGGGMSLDAIRDVRIGDLMGMME</sequence>
<evidence type="ECO:0000313" key="3">
    <source>
        <dbReference type="Proteomes" id="UP000035955"/>
    </source>
</evidence>
<dbReference type="PATRIC" id="fig|298794.3.peg.7937"/>
<protein>
    <submittedName>
        <fullName evidence="2">Uncharacterized protein</fullName>
    </submittedName>
</protein>
<dbReference type="RefSeq" id="WP_048445019.1">
    <property type="nucleotide sequence ID" value="NZ_LABY01000097.1"/>
</dbReference>
<reference evidence="2 3" key="1">
    <citation type="submission" date="2015-03" db="EMBL/GenBank/DDBJ databases">
        <title>Genome sequencing of Methylobacterium variabile DSM 16961.</title>
        <authorList>
            <person name="Chaudhry V."/>
            <person name="Patil P.B."/>
        </authorList>
    </citation>
    <scope>NUCLEOTIDE SEQUENCE [LARGE SCALE GENOMIC DNA]</scope>
    <source>
        <strain evidence="2 3">DSM 16961</strain>
    </source>
</reference>
<evidence type="ECO:0000256" key="1">
    <source>
        <dbReference type="SAM" id="SignalP"/>
    </source>
</evidence>
<comment type="caution">
    <text evidence="2">The sequence shown here is derived from an EMBL/GenBank/DDBJ whole genome shotgun (WGS) entry which is preliminary data.</text>
</comment>
<evidence type="ECO:0000313" key="2">
    <source>
        <dbReference type="EMBL" id="KMO36595.1"/>
    </source>
</evidence>
<dbReference type="Proteomes" id="UP000035955">
    <property type="component" value="Unassembled WGS sequence"/>
</dbReference>